<gene>
    <name evidence="1" type="ORF">KIPB_009529</name>
</gene>
<accession>A0A9K3D555</accession>
<dbReference type="AlphaFoldDB" id="A0A9K3D555"/>
<dbReference type="EMBL" id="BDIP01003265">
    <property type="protein sequence ID" value="GIQ87484.1"/>
    <property type="molecule type" value="Genomic_DNA"/>
</dbReference>
<dbReference type="Proteomes" id="UP000265618">
    <property type="component" value="Unassembled WGS sequence"/>
</dbReference>
<reference evidence="1 2" key="1">
    <citation type="journal article" date="2018" name="PLoS ONE">
        <title>The draft genome of Kipferlia bialata reveals reductive genome evolution in fornicate parasites.</title>
        <authorList>
            <person name="Tanifuji G."/>
            <person name="Takabayashi S."/>
            <person name="Kume K."/>
            <person name="Takagi M."/>
            <person name="Nakayama T."/>
            <person name="Kamikawa R."/>
            <person name="Inagaki Y."/>
            <person name="Hashimoto T."/>
        </authorList>
    </citation>
    <scope>NUCLEOTIDE SEQUENCE [LARGE SCALE GENOMIC DNA]</scope>
    <source>
        <strain evidence="1">NY0173</strain>
    </source>
</reference>
<name>A0A9K3D555_9EUKA</name>
<evidence type="ECO:0000313" key="2">
    <source>
        <dbReference type="Proteomes" id="UP000265618"/>
    </source>
</evidence>
<keyword evidence="2" id="KW-1185">Reference proteome</keyword>
<sequence>MQKGYPKLTRAFTTSTWKSRFEEDKVGIRLTQSHLQSVDKPLGGTLREFGHLQCLPLSNNTALLCGEHCQDNPGYCMLVTTDSDDGHVTGEMTTTGPGLNYTIPQTCVVSGGYLYRNEFHQKRTERVPVDSIFSHLEHPPQETRRYLNSLPFERVCDYPLGKDIPRVWFDQMFELNGSLYRFGYPCDTGNKTSRFARLWRLDIRNICEGGGLDKWQYTGLRVSSLVGEPLLVAKQGEVAYIFRQKGTRMNMYRLSFPGGVRTLSKGPRTPVQFRWVFPLGARHLVGYHCAATEEAFHSDRVTPSSSVTVYLHDTVSGEWYRHFRVSHEYPCFLHSVSPLSLSPSVPYVRHVLQFRVTEATCHVTVIEYDTDLLVFR</sequence>
<comment type="caution">
    <text evidence="1">The sequence shown here is derived from an EMBL/GenBank/DDBJ whole genome shotgun (WGS) entry which is preliminary data.</text>
</comment>
<evidence type="ECO:0000313" key="1">
    <source>
        <dbReference type="EMBL" id="GIQ87484.1"/>
    </source>
</evidence>
<proteinExistence type="predicted"/>
<organism evidence="1 2">
    <name type="scientific">Kipferlia bialata</name>
    <dbReference type="NCBI Taxonomy" id="797122"/>
    <lineage>
        <taxon>Eukaryota</taxon>
        <taxon>Metamonada</taxon>
        <taxon>Carpediemonas-like organisms</taxon>
        <taxon>Kipferlia</taxon>
    </lineage>
</organism>
<protein>
    <submittedName>
        <fullName evidence="1">Uncharacterized protein</fullName>
    </submittedName>
</protein>